<feature type="non-terminal residue" evidence="2">
    <location>
        <position position="23"/>
    </location>
</feature>
<name>A0A6J4NU06_9ACTN</name>
<sequence length="23" mass="2303">CRSPCSAGCWSGRPAASPTAYSS</sequence>
<feature type="non-terminal residue" evidence="2">
    <location>
        <position position="1"/>
    </location>
</feature>
<organism evidence="2">
    <name type="scientific">uncultured Rubrobacteraceae bacterium</name>
    <dbReference type="NCBI Taxonomy" id="349277"/>
    <lineage>
        <taxon>Bacteria</taxon>
        <taxon>Bacillati</taxon>
        <taxon>Actinomycetota</taxon>
        <taxon>Rubrobacteria</taxon>
        <taxon>Rubrobacterales</taxon>
        <taxon>Rubrobacteraceae</taxon>
        <taxon>environmental samples</taxon>
    </lineage>
</organism>
<protein>
    <submittedName>
        <fullName evidence="2">Uncharacterized protein</fullName>
    </submittedName>
</protein>
<evidence type="ECO:0000256" key="1">
    <source>
        <dbReference type="SAM" id="MobiDB-lite"/>
    </source>
</evidence>
<dbReference type="AlphaFoldDB" id="A0A6J4NU06"/>
<evidence type="ECO:0000313" key="2">
    <source>
        <dbReference type="EMBL" id="CAA9398163.1"/>
    </source>
</evidence>
<accession>A0A6J4NU06</accession>
<proteinExistence type="predicted"/>
<feature type="region of interest" description="Disordered" evidence="1">
    <location>
        <begin position="1"/>
        <end position="23"/>
    </location>
</feature>
<gene>
    <name evidence="2" type="ORF">AVDCRST_MAG55-498</name>
</gene>
<reference evidence="2" key="1">
    <citation type="submission" date="2020-02" db="EMBL/GenBank/DDBJ databases">
        <authorList>
            <person name="Meier V. D."/>
        </authorList>
    </citation>
    <scope>NUCLEOTIDE SEQUENCE</scope>
    <source>
        <strain evidence="2">AVDCRST_MAG55</strain>
    </source>
</reference>
<dbReference type="EMBL" id="CADCUZ010000021">
    <property type="protein sequence ID" value="CAA9398163.1"/>
    <property type="molecule type" value="Genomic_DNA"/>
</dbReference>